<dbReference type="EMBL" id="JAHLQT010045185">
    <property type="protein sequence ID" value="KAG7154123.1"/>
    <property type="molecule type" value="Genomic_DNA"/>
</dbReference>
<feature type="region of interest" description="Disordered" evidence="1">
    <location>
        <begin position="53"/>
        <end position="85"/>
    </location>
</feature>
<evidence type="ECO:0000313" key="3">
    <source>
        <dbReference type="EMBL" id="KAG7156030.1"/>
    </source>
</evidence>
<keyword evidence="4" id="KW-1185">Reference proteome</keyword>
<gene>
    <name evidence="2" type="ORF">Hamer_G027318</name>
    <name evidence="3" type="ORF">Hamer_G029150</name>
</gene>
<dbReference type="EMBL" id="JAHLQT010040240">
    <property type="protein sequence ID" value="KAG7156030.1"/>
    <property type="molecule type" value="Genomic_DNA"/>
</dbReference>
<comment type="caution">
    <text evidence="2">The sequence shown here is derived from an EMBL/GenBank/DDBJ whole genome shotgun (WGS) entry which is preliminary data.</text>
</comment>
<accession>A0A8J5JGT9</accession>
<evidence type="ECO:0000313" key="4">
    <source>
        <dbReference type="Proteomes" id="UP000747542"/>
    </source>
</evidence>
<proteinExistence type="predicted"/>
<dbReference type="Proteomes" id="UP000747542">
    <property type="component" value="Unassembled WGS sequence"/>
</dbReference>
<evidence type="ECO:0000256" key="1">
    <source>
        <dbReference type="SAM" id="MobiDB-lite"/>
    </source>
</evidence>
<name>A0A8J5JGT9_HOMAM</name>
<organism evidence="2 4">
    <name type="scientific">Homarus americanus</name>
    <name type="common">American lobster</name>
    <dbReference type="NCBI Taxonomy" id="6706"/>
    <lineage>
        <taxon>Eukaryota</taxon>
        <taxon>Metazoa</taxon>
        <taxon>Ecdysozoa</taxon>
        <taxon>Arthropoda</taxon>
        <taxon>Crustacea</taxon>
        <taxon>Multicrustacea</taxon>
        <taxon>Malacostraca</taxon>
        <taxon>Eumalacostraca</taxon>
        <taxon>Eucarida</taxon>
        <taxon>Decapoda</taxon>
        <taxon>Pleocyemata</taxon>
        <taxon>Astacidea</taxon>
        <taxon>Nephropoidea</taxon>
        <taxon>Nephropidae</taxon>
        <taxon>Homarus</taxon>
    </lineage>
</organism>
<feature type="compositionally biased region" description="Polar residues" evidence="1">
    <location>
        <begin position="76"/>
        <end position="85"/>
    </location>
</feature>
<reference evidence="2" key="1">
    <citation type="journal article" date="2021" name="Sci. Adv.">
        <title>The American lobster genome reveals insights on longevity, neural, and immune adaptations.</title>
        <authorList>
            <person name="Polinski J.M."/>
            <person name="Zimin A.V."/>
            <person name="Clark K.F."/>
            <person name="Kohn A.B."/>
            <person name="Sadowski N."/>
            <person name="Timp W."/>
            <person name="Ptitsyn A."/>
            <person name="Khanna P."/>
            <person name="Romanova D.Y."/>
            <person name="Williams P."/>
            <person name="Greenwood S.J."/>
            <person name="Moroz L.L."/>
            <person name="Walt D.R."/>
            <person name="Bodnar A.G."/>
        </authorList>
    </citation>
    <scope>NUCLEOTIDE SEQUENCE</scope>
    <source>
        <strain evidence="2">GMGI-L3</strain>
    </source>
</reference>
<evidence type="ECO:0000313" key="2">
    <source>
        <dbReference type="EMBL" id="KAG7154123.1"/>
    </source>
</evidence>
<sequence>MGDRWWKCYCQWQTLHIPFVYKRQEYEQCIQEDAKGPLAPPYSTNINSPLPVNSAGVLLDSPPTGNDASVKPPLTGNDTSVKPLHVSSQNNIASIPFQHHQLS</sequence>
<dbReference type="AlphaFoldDB" id="A0A8J5JGT9"/>
<protein>
    <submittedName>
        <fullName evidence="2">Uncharacterized protein</fullName>
    </submittedName>
</protein>